<evidence type="ECO:0000313" key="1">
    <source>
        <dbReference type="EMBL" id="OMO96835.1"/>
    </source>
</evidence>
<gene>
    <name evidence="1" type="ORF">COLO4_15053</name>
</gene>
<dbReference type="EMBL" id="AWUE01015550">
    <property type="protein sequence ID" value="OMO96835.1"/>
    <property type="molecule type" value="Genomic_DNA"/>
</dbReference>
<proteinExistence type="predicted"/>
<organism evidence="1 2">
    <name type="scientific">Corchorus olitorius</name>
    <dbReference type="NCBI Taxonomy" id="93759"/>
    <lineage>
        <taxon>Eukaryota</taxon>
        <taxon>Viridiplantae</taxon>
        <taxon>Streptophyta</taxon>
        <taxon>Embryophyta</taxon>
        <taxon>Tracheophyta</taxon>
        <taxon>Spermatophyta</taxon>
        <taxon>Magnoliopsida</taxon>
        <taxon>eudicotyledons</taxon>
        <taxon>Gunneridae</taxon>
        <taxon>Pentapetalae</taxon>
        <taxon>rosids</taxon>
        <taxon>malvids</taxon>
        <taxon>Malvales</taxon>
        <taxon>Malvaceae</taxon>
        <taxon>Grewioideae</taxon>
        <taxon>Apeibeae</taxon>
        <taxon>Corchorus</taxon>
    </lineage>
</organism>
<accession>A0A1R3JPT3</accession>
<sequence length="47" mass="5354">MMKNKSLNLAKEQSMIAAMLKKSFITVVKYVRLVDSDRQGTAIHATW</sequence>
<comment type="caution">
    <text evidence="1">The sequence shown here is derived from an EMBL/GenBank/DDBJ whole genome shotgun (WGS) entry which is preliminary data.</text>
</comment>
<protein>
    <submittedName>
        <fullName evidence="1">Uncharacterized protein</fullName>
    </submittedName>
</protein>
<name>A0A1R3JPT3_9ROSI</name>
<dbReference type="AlphaFoldDB" id="A0A1R3JPT3"/>
<reference evidence="2" key="1">
    <citation type="submission" date="2013-09" db="EMBL/GenBank/DDBJ databases">
        <title>Corchorus olitorius genome sequencing.</title>
        <authorList>
            <person name="Alam M."/>
            <person name="Haque M.S."/>
            <person name="Islam M.S."/>
            <person name="Emdad E.M."/>
            <person name="Islam M.M."/>
            <person name="Ahmed B."/>
            <person name="Halim A."/>
            <person name="Hossen Q.M.M."/>
            <person name="Hossain M.Z."/>
            <person name="Ahmed R."/>
            <person name="Khan M.M."/>
            <person name="Islam R."/>
            <person name="Rashid M.M."/>
            <person name="Khan S.A."/>
            <person name="Rahman M.S."/>
            <person name="Alam M."/>
            <person name="Yahiya A.S."/>
            <person name="Khan M.S."/>
            <person name="Azam M.S."/>
            <person name="Haque T."/>
            <person name="Lashkar M.Z.H."/>
            <person name="Akhand A.I."/>
            <person name="Morshed G."/>
            <person name="Roy S."/>
            <person name="Uddin K.S."/>
            <person name="Rabeya T."/>
            <person name="Hossain A.S."/>
            <person name="Chowdhury A."/>
            <person name="Snigdha A.R."/>
            <person name="Mortoza M.S."/>
            <person name="Matin S.A."/>
            <person name="Hoque S.M.E."/>
            <person name="Islam M.K."/>
            <person name="Roy D.K."/>
            <person name="Haider R."/>
            <person name="Moosa M.M."/>
            <person name="Elias S.M."/>
            <person name="Hasan A.M."/>
            <person name="Jahan S."/>
            <person name="Shafiuddin M."/>
            <person name="Mahmood N."/>
            <person name="Shommy N.S."/>
        </authorList>
    </citation>
    <scope>NUCLEOTIDE SEQUENCE [LARGE SCALE GENOMIC DNA]</scope>
    <source>
        <strain evidence="2">cv. O-4</strain>
    </source>
</reference>
<keyword evidence="2" id="KW-1185">Reference proteome</keyword>
<evidence type="ECO:0000313" key="2">
    <source>
        <dbReference type="Proteomes" id="UP000187203"/>
    </source>
</evidence>
<dbReference type="Proteomes" id="UP000187203">
    <property type="component" value="Unassembled WGS sequence"/>
</dbReference>